<name>G0MW83_CAEBE</name>
<dbReference type="AlphaFoldDB" id="G0MW83"/>
<gene>
    <name evidence="1" type="ORF">CAEBREN_22642</name>
</gene>
<dbReference type="eggNOG" id="ENOG502TKFH">
    <property type="taxonomic scope" value="Eukaryota"/>
</dbReference>
<keyword evidence="2" id="KW-1185">Reference proteome</keyword>
<evidence type="ECO:0000313" key="2">
    <source>
        <dbReference type="Proteomes" id="UP000008068"/>
    </source>
</evidence>
<organism evidence="2">
    <name type="scientific">Caenorhabditis brenneri</name>
    <name type="common">Nematode worm</name>
    <dbReference type="NCBI Taxonomy" id="135651"/>
    <lineage>
        <taxon>Eukaryota</taxon>
        <taxon>Metazoa</taxon>
        <taxon>Ecdysozoa</taxon>
        <taxon>Nematoda</taxon>
        <taxon>Chromadorea</taxon>
        <taxon>Rhabditida</taxon>
        <taxon>Rhabditina</taxon>
        <taxon>Rhabditomorpha</taxon>
        <taxon>Rhabditoidea</taxon>
        <taxon>Rhabditidae</taxon>
        <taxon>Peloderinae</taxon>
        <taxon>Caenorhabditis</taxon>
    </lineage>
</organism>
<reference evidence="2" key="1">
    <citation type="submission" date="2011-07" db="EMBL/GenBank/DDBJ databases">
        <authorList>
            <consortium name="Caenorhabditis brenneri Sequencing and Analysis Consortium"/>
            <person name="Wilson R.K."/>
        </authorList>
    </citation>
    <scope>NUCLEOTIDE SEQUENCE [LARGE SCALE GENOMIC DNA]</scope>
    <source>
        <strain evidence="2">PB2801</strain>
    </source>
</reference>
<dbReference type="InterPro" id="IPR036860">
    <property type="entry name" value="SH2_dom_sf"/>
</dbReference>
<protein>
    <submittedName>
        <fullName evidence="1">Uncharacterized protein</fullName>
    </submittedName>
</protein>
<dbReference type="Proteomes" id="UP000008068">
    <property type="component" value="Unassembled WGS sequence"/>
</dbReference>
<dbReference type="SUPFAM" id="SSF55550">
    <property type="entry name" value="SH2 domain"/>
    <property type="match status" value="1"/>
</dbReference>
<proteinExistence type="predicted"/>
<dbReference type="HOGENOM" id="CLU_1379222_0_0_1"/>
<evidence type="ECO:0000313" key="1">
    <source>
        <dbReference type="EMBL" id="EGT45996.1"/>
    </source>
</evidence>
<dbReference type="EMBL" id="GL379816">
    <property type="protein sequence ID" value="EGT45996.1"/>
    <property type="molecule type" value="Genomic_DNA"/>
</dbReference>
<dbReference type="InParanoid" id="G0MW83"/>
<sequence length="198" mass="23604">MDYLKNLLKIITTQVVYHHLTEDDLEIPQLDPERMEKVLCEEKPGGGFLVVKPGTKAYKKWFKKEEKKLRSKTLANYYENLYKSTPWFFYTRDLHEIECLLKIRAIVGSFMICRDKCAPSELMQNIFIYYLNEFQEMRRVRIVATNDKKKNRPFYSILGTNEHFECLLDLVEKAKLKKGKYFSNKLTQPFLPIGYEYS</sequence>
<accession>G0MW83</accession>